<accession>A0A7W6MN35</accession>
<dbReference type="InterPro" id="IPR016181">
    <property type="entry name" value="Acyl_CoA_acyltransferase"/>
</dbReference>
<evidence type="ECO:0000313" key="2">
    <source>
        <dbReference type="EMBL" id="MBB4001444.1"/>
    </source>
</evidence>
<sequence length="420" mass="47448">MNSDANDSAQRNQAERMKMTAKDSGEFGFVPDITSGTVRVVIERNPAALPGFWPRTTTTTPGRYWVFQCADVIEAWCPSLGMAQGIESLFVAVLDARDQPLLLLPLGIRSRGGVRQLVFLDETVSDYNAPVVFAGARDFDVATMRRVWHDIVASLPPFDVAVLEKMPDMVKDWPNPMRFLATGPSCVGAHGMTLPADWESDGKKRLPNFRDSRRRLRKLAERGAVSIETAQTAEEASAILEAMISMKRRQLLRITGVDPFDARPGYVDYYVEATRRLFAGGAVHLSALRLDDQILAAHWGYVLDDRFYQLMPTFLEDEEWRFYAPGRLLNEHLIEWSTRQGLAIFDFGCGDEPYKAAYCDQHWSLNEAVLPMTAIGQLWSLAFNARRFAADRLRESATWNTIKAFRHRLRSRRPAGWPAS</sequence>
<proteinExistence type="predicted"/>
<evidence type="ECO:0000259" key="1">
    <source>
        <dbReference type="Pfam" id="PF13480"/>
    </source>
</evidence>
<dbReference type="AlphaFoldDB" id="A0A7W6MN35"/>
<dbReference type="GO" id="GO:0016740">
    <property type="term" value="F:transferase activity"/>
    <property type="evidence" value="ECO:0007669"/>
    <property type="project" value="UniProtKB-KW"/>
</dbReference>
<name>A0A7W6MN35_9HYPH</name>
<evidence type="ECO:0000313" key="3">
    <source>
        <dbReference type="Proteomes" id="UP000588647"/>
    </source>
</evidence>
<protein>
    <submittedName>
        <fullName evidence="2">CelD/BcsL family acetyltransferase involved in cellulose biosynthesis</fullName>
    </submittedName>
</protein>
<gene>
    <name evidence="2" type="ORF">GGR03_000491</name>
</gene>
<dbReference type="Gene3D" id="3.40.630.30">
    <property type="match status" value="1"/>
</dbReference>
<dbReference type="SUPFAM" id="SSF55729">
    <property type="entry name" value="Acyl-CoA N-acyltransferases (Nat)"/>
    <property type="match status" value="1"/>
</dbReference>
<organism evidence="2 3">
    <name type="scientific">Aurantimonas endophytica</name>
    <dbReference type="NCBI Taxonomy" id="1522175"/>
    <lineage>
        <taxon>Bacteria</taxon>
        <taxon>Pseudomonadati</taxon>
        <taxon>Pseudomonadota</taxon>
        <taxon>Alphaproteobacteria</taxon>
        <taxon>Hyphomicrobiales</taxon>
        <taxon>Aurantimonadaceae</taxon>
        <taxon>Aurantimonas</taxon>
    </lineage>
</organism>
<dbReference type="InterPro" id="IPR038740">
    <property type="entry name" value="BioF2-like_GNAT_dom"/>
</dbReference>
<reference evidence="2 3" key="1">
    <citation type="submission" date="2020-08" db="EMBL/GenBank/DDBJ databases">
        <title>Genomic Encyclopedia of Type Strains, Phase IV (KMG-IV): sequencing the most valuable type-strain genomes for metagenomic binning, comparative biology and taxonomic classification.</title>
        <authorList>
            <person name="Goeker M."/>
        </authorList>
    </citation>
    <scope>NUCLEOTIDE SEQUENCE [LARGE SCALE GENOMIC DNA]</scope>
    <source>
        <strain evidence="2 3">DSM 103570</strain>
    </source>
</reference>
<feature type="domain" description="BioF2-like acetyltransferase" evidence="1">
    <location>
        <begin position="210"/>
        <end position="355"/>
    </location>
</feature>
<keyword evidence="2" id="KW-0808">Transferase</keyword>
<keyword evidence="3" id="KW-1185">Reference proteome</keyword>
<dbReference type="RefSeq" id="WP_183205976.1">
    <property type="nucleotide sequence ID" value="NZ_JAAAMM010000001.1"/>
</dbReference>
<comment type="caution">
    <text evidence="2">The sequence shown here is derived from an EMBL/GenBank/DDBJ whole genome shotgun (WGS) entry which is preliminary data.</text>
</comment>
<dbReference type="Proteomes" id="UP000588647">
    <property type="component" value="Unassembled WGS sequence"/>
</dbReference>
<dbReference type="EMBL" id="JACIEM010000001">
    <property type="protein sequence ID" value="MBB4001444.1"/>
    <property type="molecule type" value="Genomic_DNA"/>
</dbReference>
<dbReference type="Pfam" id="PF13480">
    <property type="entry name" value="Acetyltransf_6"/>
    <property type="match status" value="1"/>
</dbReference>